<dbReference type="EMBL" id="GBRH01242062">
    <property type="protein sequence ID" value="JAD55833.1"/>
    <property type="molecule type" value="Transcribed_RNA"/>
</dbReference>
<organism evidence="1">
    <name type="scientific">Arundo donax</name>
    <name type="common">Giant reed</name>
    <name type="synonym">Donax arundinaceus</name>
    <dbReference type="NCBI Taxonomy" id="35708"/>
    <lineage>
        <taxon>Eukaryota</taxon>
        <taxon>Viridiplantae</taxon>
        <taxon>Streptophyta</taxon>
        <taxon>Embryophyta</taxon>
        <taxon>Tracheophyta</taxon>
        <taxon>Spermatophyta</taxon>
        <taxon>Magnoliopsida</taxon>
        <taxon>Liliopsida</taxon>
        <taxon>Poales</taxon>
        <taxon>Poaceae</taxon>
        <taxon>PACMAD clade</taxon>
        <taxon>Arundinoideae</taxon>
        <taxon>Arundineae</taxon>
        <taxon>Arundo</taxon>
    </lineage>
</organism>
<reference evidence="1" key="1">
    <citation type="submission" date="2014-09" db="EMBL/GenBank/DDBJ databases">
        <authorList>
            <person name="Magalhaes I.L.F."/>
            <person name="Oliveira U."/>
            <person name="Santos F.R."/>
            <person name="Vidigal T.H.D.A."/>
            <person name="Brescovit A.D."/>
            <person name="Santos A.J."/>
        </authorList>
    </citation>
    <scope>NUCLEOTIDE SEQUENCE</scope>
    <source>
        <tissue evidence="1">Shoot tissue taken approximately 20 cm above the soil surface</tissue>
    </source>
</reference>
<accession>A0A0A9B106</accession>
<reference evidence="1" key="2">
    <citation type="journal article" date="2015" name="Data Brief">
        <title>Shoot transcriptome of the giant reed, Arundo donax.</title>
        <authorList>
            <person name="Barrero R.A."/>
            <person name="Guerrero F.D."/>
            <person name="Moolhuijzen P."/>
            <person name="Goolsby J.A."/>
            <person name="Tidwell J."/>
            <person name="Bellgard S.E."/>
            <person name="Bellgard M.I."/>
        </authorList>
    </citation>
    <scope>NUCLEOTIDE SEQUENCE</scope>
    <source>
        <tissue evidence="1">Shoot tissue taken approximately 20 cm above the soil surface</tissue>
    </source>
</reference>
<sequence length="22" mass="2543">MVSCTRYPIFCDVTFLPLRSGH</sequence>
<dbReference type="AlphaFoldDB" id="A0A0A9B106"/>
<name>A0A0A9B106_ARUDO</name>
<protein>
    <submittedName>
        <fullName evidence="1">Uncharacterized protein</fullName>
    </submittedName>
</protein>
<evidence type="ECO:0000313" key="1">
    <source>
        <dbReference type="EMBL" id="JAD55833.1"/>
    </source>
</evidence>
<proteinExistence type="predicted"/>